<accession>A0A646KT70</accession>
<dbReference type="AlphaFoldDB" id="A0A646KT70"/>
<name>A0A646KT70_STRJU</name>
<dbReference type="RefSeq" id="WP_153526858.1">
    <property type="nucleotide sequence ID" value="NZ_JBEPDZ010000027.1"/>
</dbReference>
<keyword evidence="3" id="KW-1185">Reference proteome</keyword>
<organism evidence="2 3">
    <name type="scientific">Streptomyces jumonjinensis</name>
    <dbReference type="NCBI Taxonomy" id="1945"/>
    <lineage>
        <taxon>Bacteria</taxon>
        <taxon>Bacillati</taxon>
        <taxon>Actinomycetota</taxon>
        <taxon>Actinomycetes</taxon>
        <taxon>Kitasatosporales</taxon>
        <taxon>Streptomycetaceae</taxon>
        <taxon>Streptomyces</taxon>
    </lineage>
</organism>
<evidence type="ECO:0000313" key="3">
    <source>
        <dbReference type="Proteomes" id="UP000419138"/>
    </source>
</evidence>
<sequence>MPDTIADLARRMARLERRVTKLERAQRAPRPPWRNLPLTGDTAVPDPDRPPQLREMPWDELEFSGRIGLPGSRAVDGTVIALLPDDYEPAATRTLPVASDAQRRALQLELDREGRVTLRVPGAGGGTRATWISLDGVSCRSDNDDE</sequence>
<comment type="caution">
    <text evidence="2">The sequence shown here is derived from an EMBL/GenBank/DDBJ whole genome shotgun (WGS) entry which is preliminary data.</text>
</comment>
<dbReference type="EMBL" id="VCLA01000201">
    <property type="protein sequence ID" value="MQT05435.1"/>
    <property type="molecule type" value="Genomic_DNA"/>
</dbReference>
<feature type="region of interest" description="Disordered" evidence="1">
    <location>
        <begin position="20"/>
        <end position="54"/>
    </location>
</feature>
<evidence type="ECO:0000256" key="1">
    <source>
        <dbReference type="SAM" id="MobiDB-lite"/>
    </source>
</evidence>
<dbReference type="Proteomes" id="UP000419138">
    <property type="component" value="Unassembled WGS sequence"/>
</dbReference>
<reference evidence="2 3" key="1">
    <citation type="submission" date="2019-05" db="EMBL/GenBank/DDBJ databases">
        <title>Comparative genomics and metabolomics analyses of clavulanic acid producing Streptomyces species provides insight into specialized metabolism and evolution of beta-lactam biosynthetic gene clusters.</title>
        <authorList>
            <person name="Moore M.A."/>
            <person name="Cruz-Morales P."/>
            <person name="Barona Gomez F."/>
            <person name="Kapil T."/>
        </authorList>
    </citation>
    <scope>NUCLEOTIDE SEQUENCE [LARGE SCALE GENOMIC DNA]</scope>
    <source>
        <strain evidence="2 3">NRRL 5741</strain>
    </source>
</reference>
<proteinExistence type="predicted"/>
<gene>
    <name evidence="2" type="ORF">FF041_36690</name>
</gene>
<dbReference type="OrthoDB" id="4158726at2"/>
<evidence type="ECO:0000313" key="2">
    <source>
        <dbReference type="EMBL" id="MQT05435.1"/>
    </source>
</evidence>
<protein>
    <submittedName>
        <fullName evidence="2">Uncharacterized protein</fullName>
    </submittedName>
</protein>